<feature type="compositionally biased region" description="Basic and acidic residues" evidence="1">
    <location>
        <begin position="105"/>
        <end position="115"/>
    </location>
</feature>
<evidence type="ECO:0000313" key="3">
    <source>
        <dbReference type="Proteomes" id="UP000005239"/>
    </source>
</evidence>
<proteinExistence type="predicted"/>
<accession>A0A2A6BK35</accession>
<reference evidence="3" key="1">
    <citation type="journal article" date="2008" name="Nat. Genet.">
        <title>The Pristionchus pacificus genome provides a unique perspective on nematode lifestyle and parasitism.</title>
        <authorList>
            <person name="Dieterich C."/>
            <person name="Clifton S.W."/>
            <person name="Schuster L.N."/>
            <person name="Chinwalla A."/>
            <person name="Delehaunty K."/>
            <person name="Dinkelacker I."/>
            <person name="Fulton L."/>
            <person name="Fulton R."/>
            <person name="Godfrey J."/>
            <person name="Minx P."/>
            <person name="Mitreva M."/>
            <person name="Roeseler W."/>
            <person name="Tian H."/>
            <person name="Witte H."/>
            <person name="Yang S.P."/>
            <person name="Wilson R.K."/>
            <person name="Sommer R.J."/>
        </authorList>
    </citation>
    <scope>NUCLEOTIDE SEQUENCE [LARGE SCALE GENOMIC DNA]</scope>
    <source>
        <strain evidence="3">PS312</strain>
    </source>
</reference>
<evidence type="ECO:0000313" key="2">
    <source>
        <dbReference type="EnsemblMetazoa" id="PPA39320.1"/>
    </source>
</evidence>
<evidence type="ECO:0000256" key="1">
    <source>
        <dbReference type="SAM" id="MobiDB-lite"/>
    </source>
</evidence>
<protein>
    <submittedName>
        <fullName evidence="2">Uncharacterized protein</fullName>
    </submittedName>
</protein>
<feature type="compositionally biased region" description="Basic and acidic residues" evidence="1">
    <location>
        <begin position="77"/>
        <end position="88"/>
    </location>
</feature>
<accession>A0A8R1YU50</accession>
<feature type="region of interest" description="Disordered" evidence="1">
    <location>
        <begin position="76"/>
        <end position="131"/>
    </location>
</feature>
<gene>
    <name evidence="2" type="primary">WBGene00277689</name>
</gene>
<keyword evidence="3" id="KW-1185">Reference proteome</keyword>
<sequence length="131" mass="14872">MRVDNEDDNNIEEDVHQEIVEMGRSRKMEKEAEQEKYVEEHCFAVPALLPSRIVKLKVRPVVHFYLALSLGNSSDLRSVERGGRNRAVDEDDDDVIVESATPPADKSDKDEEPQHSAKKARTCGTGLRIFH</sequence>
<dbReference type="Proteomes" id="UP000005239">
    <property type="component" value="Unassembled WGS sequence"/>
</dbReference>
<dbReference type="AlphaFoldDB" id="A0A2A6BK35"/>
<name>A0A2A6BK35_PRIPA</name>
<dbReference type="EnsemblMetazoa" id="PPA39320.1">
    <property type="protein sequence ID" value="PPA39320.1"/>
    <property type="gene ID" value="WBGene00277689"/>
</dbReference>
<reference evidence="2" key="2">
    <citation type="submission" date="2022-06" db="UniProtKB">
        <authorList>
            <consortium name="EnsemblMetazoa"/>
        </authorList>
    </citation>
    <scope>IDENTIFICATION</scope>
    <source>
        <strain evidence="2">PS312</strain>
    </source>
</reference>
<organism evidence="2 3">
    <name type="scientific">Pristionchus pacificus</name>
    <name type="common">Parasitic nematode worm</name>
    <dbReference type="NCBI Taxonomy" id="54126"/>
    <lineage>
        <taxon>Eukaryota</taxon>
        <taxon>Metazoa</taxon>
        <taxon>Ecdysozoa</taxon>
        <taxon>Nematoda</taxon>
        <taxon>Chromadorea</taxon>
        <taxon>Rhabditida</taxon>
        <taxon>Rhabditina</taxon>
        <taxon>Diplogasteromorpha</taxon>
        <taxon>Diplogasteroidea</taxon>
        <taxon>Neodiplogasteridae</taxon>
        <taxon>Pristionchus</taxon>
    </lineage>
</organism>